<name>A0ABS5IL32_9MICO</name>
<dbReference type="EMBL" id="JAGTUK010000002">
    <property type="protein sequence ID" value="MBS0023640.1"/>
    <property type="molecule type" value="Genomic_DNA"/>
</dbReference>
<protein>
    <submittedName>
        <fullName evidence="2">Uncharacterized protein</fullName>
    </submittedName>
</protein>
<organism evidence="2 3">
    <name type="scientific">Microbacterium paraoxydans</name>
    <dbReference type="NCBI Taxonomy" id="199592"/>
    <lineage>
        <taxon>Bacteria</taxon>
        <taxon>Bacillati</taxon>
        <taxon>Actinomycetota</taxon>
        <taxon>Actinomycetes</taxon>
        <taxon>Micrococcales</taxon>
        <taxon>Microbacteriaceae</taxon>
        <taxon>Microbacterium</taxon>
    </lineage>
</organism>
<evidence type="ECO:0000313" key="2">
    <source>
        <dbReference type="EMBL" id="MBS0023640.1"/>
    </source>
</evidence>
<evidence type="ECO:0000256" key="1">
    <source>
        <dbReference type="SAM" id="MobiDB-lite"/>
    </source>
</evidence>
<feature type="region of interest" description="Disordered" evidence="1">
    <location>
        <begin position="1"/>
        <end position="22"/>
    </location>
</feature>
<dbReference type="RefSeq" id="WP_211541824.1">
    <property type="nucleotide sequence ID" value="NZ_CBDREF010000001.1"/>
</dbReference>
<keyword evidence="3" id="KW-1185">Reference proteome</keyword>
<sequence length="227" mass="23780">MRPFEPQPRGEQRSRGSEPAGITRRTVVAATWSVPVIAAVAASPVAAASATPELTAWTVTACEAPDRVTLMLRNDTAAPLQTYLEITADGTTPDAGPGPLLAAGETRPVGFGLLPNGGYTFRASTDGGLRFEQRVELDCAPLGLTARLDPDDGSGVVTVHVRNESSAPMTVYIAFDLGSDGSSESTDTVVLGPGEERALPYPAPRVDYTVRVSNDQGYALVESFAFA</sequence>
<gene>
    <name evidence="2" type="ORF">KE274_05910</name>
</gene>
<accession>A0ABS5IL32</accession>
<dbReference type="Proteomes" id="UP000678243">
    <property type="component" value="Unassembled WGS sequence"/>
</dbReference>
<reference evidence="2 3" key="1">
    <citation type="submission" date="2021-04" db="EMBL/GenBank/DDBJ databases">
        <title>Whole genome analysis of root endophytic bacterium Microbacterium paraoxydans ku-mp colonizing RP-bio226 rice variety.</title>
        <authorList>
            <person name="Ulaganathan K."/>
            <person name="Latha B."/>
        </authorList>
    </citation>
    <scope>NUCLEOTIDE SEQUENCE [LARGE SCALE GENOMIC DNA]</scope>
    <source>
        <strain evidence="3">ku-mp</strain>
    </source>
</reference>
<proteinExistence type="predicted"/>
<evidence type="ECO:0000313" key="3">
    <source>
        <dbReference type="Proteomes" id="UP000678243"/>
    </source>
</evidence>
<comment type="caution">
    <text evidence="2">The sequence shown here is derived from an EMBL/GenBank/DDBJ whole genome shotgun (WGS) entry which is preliminary data.</text>
</comment>